<dbReference type="InterPro" id="IPR048714">
    <property type="entry name" value="DpiA-like_HTH"/>
</dbReference>
<dbReference type="RefSeq" id="WP_077588083.1">
    <property type="nucleotide sequence ID" value="NZ_CP019640.1"/>
</dbReference>
<evidence type="ECO:0000256" key="10">
    <source>
        <dbReference type="PROSITE-ProRule" id="PRU00169"/>
    </source>
</evidence>
<keyword evidence="7 9" id="KW-0010">Activator</keyword>
<evidence type="ECO:0000256" key="9">
    <source>
        <dbReference type="PIRNR" id="PIRNR006171"/>
    </source>
</evidence>
<gene>
    <name evidence="12" type="ORF">B0X71_03170</name>
</gene>
<dbReference type="CDD" id="cd19925">
    <property type="entry name" value="REC_citrate_TCS"/>
    <property type="match status" value="1"/>
</dbReference>
<name>A0A1Q2KVI9_9BACL</name>
<keyword evidence="13" id="KW-1185">Reference proteome</keyword>
<keyword evidence="4 9" id="KW-0902">Two-component regulatory system</keyword>
<evidence type="ECO:0000256" key="3">
    <source>
        <dbReference type="ARBA" id="ARBA00022553"/>
    </source>
</evidence>
<dbReference type="Pfam" id="PF00072">
    <property type="entry name" value="Response_reg"/>
    <property type="match status" value="1"/>
</dbReference>
<protein>
    <recommendedName>
        <fullName evidence="9">Transcriptional regulatory protein</fullName>
    </recommendedName>
</protein>
<dbReference type="PANTHER" id="PTHR45526:SF6">
    <property type="entry name" value="TRANSCRIPTIONAL REGULATORY PROTEIN CITT"/>
    <property type="match status" value="1"/>
</dbReference>
<dbReference type="InterPro" id="IPR011006">
    <property type="entry name" value="CheY-like_superfamily"/>
</dbReference>
<dbReference type="Proteomes" id="UP000188184">
    <property type="component" value="Chromosome"/>
</dbReference>
<evidence type="ECO:0000313" key="12">
    <source>
        <dbReference type="EMBL" id="AQQ52211.1"/>
    </source>
</evidence>
<evidence type="ECO:0000259" key="11">
    <source>
        <dbReference type="PROSITE" id="PS50110"/>
    </source>
</evidence>
<keyword evidence="8 9" id="KW-0804">Transcription</keyword>
<dbReference type="InterPro" id="IPR024187">
    <property type="entry name" value="Sig_transdc_resp-reg_cit/mal"/>
</dbReference>
<dbReference type="PIRSF" id="PIRSF006171">
    <property type="entry name" value="RR_citrat_malat"/>
    <property type="match status" value="1"/>
</dbReference>
<keyword evidence="3 10" id="KW-0597">Phosphoprotein</keyword>
<dbReference type="PANTHER" id="PTHR45526">
    <property type="entry name" value="TRANSCRIPTIONAL REGULATORY PROTEIN DPIA"/>
    <property type="match status" value="1"/>
</dbReference>
<dbReference type="SMART" id="SM00448">
    <property type="entry name" value="REC"/>
    <property type="match status" value="1"/>
</dbReference>
<evidence type="ECO:0000313" key="13">
    <source>
        <dbReference type="Proteomes" id="UP000188184"/>
    </source>
</evidence>
<organism evidence="12 13">
    <name type="scientific">Planococcus lenghuensis</name>
    <dbReference type="NCBI Taxonomy" id="2213202"/>
    <lineage>
        <taxon>Bacteria</taxon>
        <taxon>Bacillati</taxon>
        <taxon>Bacillota</taxon>
        <taxon>Bacilli</taxon>
        <taxon>Bacillales</taxon>
        <taxon>Caryophanaceae</taxon>
        <taxon>Planococcus</taxon>
    </lineage>
</organism>
<evidence type="ECO:0000256" key="6">
    <source>
        <dbReference type="ARBA" id="ARBA00023125"/>
    </source>
</evidence>
<dbReference type="PROSITE" id="PS50110">
    <property type="entry name" value="RESPONSE_REGULATORY"/>
    <property type="match status" value="1"/>
</dbReference>
<dbReference type="GO" id="GO:0003677">
    <property type="term" value="F:DNA binding"/>
    <property type="evidence" value="ECO:0007669"/>
    <property type="project" value="UniProtKB-KW"/>
</dbReference>
<dbReference type="InterPro" id="IPR036388">
    <property type="entry name" value="WH-like_DNA-bd_sf"/>
</dbReference>
<evidence type="ECO:0000256" key="8">
    <source>
        <dbReference type="ARBA" id="ARBA00023163"/>
    </source>
</evidence>
<dbReference type="Gene3D" id="1.10.10.10">
    <property type="entry name" value="Winged helix-like DNA-binding domain superfamily/Winged helix DNA-binding domain"/>
    <property type="match status" value="1"/>
</dbReference>
<evidence type="ECO:0000256" key="5">
    <source>
        <dbReference type="ARBA" id="ARBA00023015"/>
    </source>
</evidence>
<dbReference type="EMBL" id="CP019640">
    <property type="protein sequence ID" value="AQQ52211.1"/>
    <property type="molecule type" value="Genomic_DNA"/>
</dbReference>
<reference evidence="12 13" key="1">
    <citation type="submission" date="2017-02" db="EMBL/GenBank/DDBJ databases">
        <title>The complete genomic sequence of a novel cold adapted crude oil-degrading bacterium Planococcus qaidamina Y42.</title>
        <authorList>
            <person name="Yang R."/>
        </authorList>
    </citation>
    <scope>NUCLEOTIDE SEQUENCE [LARGE SCALE GENOMIC DNA]</scope>
    <source>
        <strain evidence="12 13">Y42</strain>
    </source>
</reference>
<evidence type="ECO:0000256" key="1">
    <source>
        <dbReference type="ARBA" id="ARBA00004496"/>
    </source>
</evidence>
<dbReference type="SUPFAM" id="SSF52172">
    <property type="entry name" value="CheY-like"/>
    <property type="match status" value="1"/>
</dbReference>
<dbReference type="AlphaFoldDB" id="A0A1Q2KVI9"/>
<keyword evidence="2 9" id="KW-0963">Cytoplasm</keyword>
<dbReference type="Pfam" id="PF20714">
    <property type="entry name" value="HTH_64"/>
    <property type="match status" value="1"/>
</dbReference>
<dbReference type="InterPro" id="IPR001789">
    <property type="entry name" value="Sig_transdc_resp-reg_receiver"/>
</dbReference>
<evidence type="ECO:0000256" key="4">
    <source>
        <dbReference type="ARBA" id="ARBA00023012"/>
    </source>
</evidence>
<dbReference type="OrthoDB" id="9759232at2"/>
<dbReference type="InterPro" id="IPR036390">
    <property type="entry name" value="WH_DNA-bd_sf"/>
</dbReference>
<comment type="subcellular location">
    <subcellularLocation>
        <location evidence="1 9">Cytoplasm</location>
    </subcellularLocation>
</comment>
<proteinExistence type="predicted"/>
<keyword evidence="6 9" id="KW-0238">DNA-binding</keyword>
<keyword evidence="5 9" id="KW-0805">Transcription regulation</keyword>
<dbReference type="KEGG" id="pmar:B0X71_03170"/>
<dbReference type="InterPro" id="IPR051271">
    <property type="entry name" value="2C-system_Tx_regulators"/>
</dbReference>
<dbReference type="GO" id="GO:0003700">
    <property type="term" value="F:DNA-binding transcription factor activity"/>
    <property type="evidence" value="ECO:0007669"/>
    <property type="project" value="InterPro"/>
</dbReference>
<dbReference type="SUPFAM" id="SSF46785">
    <property type="entry name" value="Winged helix' DNA-binding domain"/>
    <property type="match status" value="1"/>
</dbReference>
<dbReference type="Gene3D" id="3.40.50.2300">
    <property type="match status" value="1"/>
</dbReference>
<feature type="modified residue" description="4-aspartylphosphate" evidence="10">
    <location>
        <position position="54"/>
    </location>
</feature>
<accession>A0A1Q2KVI9</accession>
<evidence type="ECO:0000256" key="7">
    <source>
        <dbReference type="ARBA" id="ARBA00023159"/>
    </source>
</evidence>
<dbReference type="GO" id="GO:0005737">
    <property type="term" value="C:cytoplasm"/>
    <property type="evidence" value="ECO:0007669"/>
    <property type="project" value="UniProtKB-SubCell"/>
</dbReference>
<evidence type="ECO:0000256" key="2">
    <source>
        <dbReference type="ARBA" id="ARBA00022490"/>
    </source>
</evidence>
<dbReference type="GO" id="GO:0000156">
    <property type="term" value="F:phosphorelay response regulator activity"/>
    <property type="evidence" value="ECO:0007669"/>
    <property type="project" value="TreeGrafter"/>
</dbReference>
<feature type="domain" description="Response regulatory" evidence="11">
    <location>
        <begin position="3"/>
        <end position="119"/>
    </location>
</feature>
<sequence>MIRVAISEDDFRVAQIHEAFLKKISGVTVVGKAVNAKETLALLETEQVDLLLLDVFMPDRLGSDLLHEIRLKHPEVDIIMISAAQEKEFIRKAMNYGVFYYLIKPVQLEQFKEVMEQYKEKRQLLDSNEEIAPDMIKELFNQPTKDSPLDDQQDLPTGINSITLRKVIELIESHQEGLTTDIVSQNLGASRTTARRYLEYLVGKGLVNAESVYGIVGRPERKYYPVKS</sequence>